<protein>
    <submittedName>
        <fullName evidence="4">DM13 domain-containing protein</fullName>
    </submittedName>
</protein>
<evidence type="ECO:0000313" key="4">
    <source>
        <dbReference type="EnsemblMetazoa" id="CJA07080.1"/>
    </source>
</evidence>
<dbReference type="SMART" id="SM00686">
    <property type="entry name" value="DM13"/>
    <property type="match status" value="1"/>
</dbReference>
<evidence type="ECO:0000259" key="3">
    <source>
        <dbReference type="PROSITE" id="PS51549"/>
    </source>
</evidence>
<organism evidence="4 5">
    <name type="scientific">Caenorhabditis japonica</name>
    <dbReference type="NCBI Taxonomy" id="281687"/>
    <lineage>
        <taxon>Eukaryota</taxon>
        <taxon>Metazoa</taxon>
        <taxon>Ecdysozoa</taxon>
        <taxon>Nematoda</taxon>
        <taxon>Chromadorea</taxon>
        <taxon>Rhabditida</taxon>
        <taxon>Rhabditina</taxon>
        <taxon>Rhabditomorpha</taxon>
        <taxon>Rhabditoidea</taxon>
        <taxon>Rhabditidae</taxon>
        <taxon>Peloderinae</taxon>
        <taxon>Caenorhabditis</taxon>
    </lineage>
</organism>
<dbReference type="Pfam" id="PF10517">
    <property type="entry name" value="DM13"/>
    <property type="match status" value="1"/>
</dbReference>
<keyword evidence="1" id="KW-0677">Repeat</keyword>
<sequence>MRNVIFFPIFLLGSVRAVDYYGVSVGELSGSGTEGEVFLVNSTHLQILDFKSENSNLPPVPFVLISSTGQKSVPKIYKYEYSPNGEWLKKLVSLGEDHKTYTRLVVKMTGSAAQWKQFAVVDSNGSILSSVNLDKKPPQPFCCFEREADMGLFGEYGIISDPIEVLDSKTLKVPRFSYKASQTPDGYFFAGTGSEIETKSGKKLAVIGKDTVDNICPMLQDISDRDMIIRLAENQTIYDIEWLSVFCVKYSHDFGHLDLGLVDNEEQVPPYMPEMRSAEPTKSVQKSC</sequence>
<dbReference type="EnsemblMetazoa" id="CJA07080.1">
    <property type="protein sequence ID" value="CJA07080.1"/>
    <property type="gene ID" value="WBGene00126284"/>
</dbReference>
<dbReference type="PANTHER" id="PTHR24036:SF5">
    <property type="entry name" value="THROMBOMODULIN"/>
    <property type="match status" value="1"/>
</dbReference>
<keyword evidence="2" id="KW-0732">Signal</keyword>
<dbReference type="AlphaFoldDB" id="A0A8R1DMP4"/>
<feature type="chain" id="PRO_5035810913" evidence="2">
    <location>
        <begin position="18"/>
        <end position="288"/>
    </location>
</feature>
<evidence type="ECO:0000256" key="2">
    <source>
        <dbReference type="SAM" id="SignalP"/>
    </source>
</evidence>
<evidence type="ECO:0000313" key="5">
    <source>
        <dbReference type="Proteomes" id="UP000005237"/>
    </source>
</evidence>
<evidence type="ECO:0000256" key="1">
    <source>
        <dbReference type="ARBA" id="ARBA00022737"/>
    </source>
</evidence>
<feature type="signal peptide" evidence="2">
    <location>
        <begin position="1"/>
        <end position="17"/>
    </location>
</feature>
<keyword evidence="5" id="KW-1185">Reference proteome</keyword>
<dbReference type="PANTHER" id="PTHR24036">
    <property type="entry name" value="SKELETOR-RELATED"/>
    <property type="match status" value="1"/>
</dbReference>
<proteinExistence type="predicted"/>
<dbReference type="PROSITE" id="PS51549">
    <property type="entry name" value="DM13"/>
    <property type="match status" value="1"/>
</dbReference>
<dbReference type="GO" id="GO:0002119">
    <property type="term" value="P:nematode larval development"/>
    <property type="evidence" value="ECO:0007669"/>
    <property type="project" value="EnsemblMetazoa"/>
</dbReference>
<accession>A0A8R1DMP4</accession>
<dbReference type="InterPro" id="IPR019545">
    <property type="entry name" value="DM13_domain"/>
</dbReference>
<reference evidence="5" key="1">
    <citation type="submission" date="2010-08" db="EMBL/GenBank/DDBJ databases">
        <authorList>
            <consortium name="Caenorhabditis japonica Sequencing Consortium"/>
            <person name="Wilson R.K."/>
        </authorList>
    </citation>
    <scope>NUCLEOTIDE SEQUENCE [LARGE SCALE GENOMIC DNA]</scope>
    <source>
        <strain evidence="5">DF5081</strain>
    </source>
</reference>
<feature type="domain" description="DM13" evidence="3">
    <location>
        <begin position="146"/>
        <end position="260"/>
    </location>
</feature>
<name>A0A8R1DMP4_CAEJA</name>
<dbReference type="InterPro" id="IPR052126">
    <property type="entry name" value="Spindle_Org/Thrombomodulin"/>
</dbReference>
<dbReference type="Proteomes" id="UP000005237">
    <property type="component" value="Unassembled WGS sequence"/>
</dbReference>
<reference evidence="4" key="2">
    <citation type="submission" date="2022-06" db="UniProtKB">
        <authorList>
            <consortium name="EnsemblMetazoa"/>
        </authorList>
    </citation>
    <scope>IDENTIFICATION</scope>
    <source>
        <strain evidence="4">DF5081</strain>
    </source>
</reference>